<comment type="function">
    <text evidence="8 9">Catalyzes the reduction of 1-pyrroline-5-carboxylate (PCA) to L-proline.</text>
</comment>
<evidence type="ECO:0000313" key="16">
    <source>
        <dbReference type="Proteomes" id="UP000183918"/>
    </source>
</evidence>
<dbReference type="Pfam" id="PF14748">
    <property type="entry name" value="P5CR_dimer"/>
    <property type="match status" value="1"/>
</dbReference>
<dbReference type="UniPathway" id="UPA00098">
    <property type="reaction ID" value="UER00361"/>
</dbReference>
<dbReference type="PIRSF" id="PIRSF000193">
    <property type="entry name" value="Pyrrol-5-carb_rd"/>
    <property type="match status" value="1"/>
</dbReference>
<dbReference type="Pfam" id="PF03807">
    <property type="entry name" value="F420_oxidored"/>
    <property type="match status" value="1"/>
</dbReference>
<dbReference type="GO" id="GO:0055129">
    <property type="term" value="P:L-proline biosynthetic process"/>
    <property type="evidence" value="ECO:0007669"/>
    <property type="project" value="UniProtKB-UniRule"/>
</dbReference>
<dbReference type="PANTHER" id="PTHR11645">
    <property type="entry name" value="PYRROLINE-5-CARBOXYLATE REDUCTASE"/>
    <property type="match status" value="1"/>
</dbReference>
<evidence type="ECO:0000256" key="3">
    <source>
        <dbReference type="ARBA" id="ARBA00022490"/>
    </source>
</evidence>
<dbReference type="InterPro" id="IPR036291">
    <property type="entry name" value="NAD(P)-bd_dom_sf"/>
</dbReference>
<keyword evidence="4 9" id="KW-0028">Amino-acid biosynthesis</keyword>
<evidence type="ECO:0000256" key="7">
    <source>
        <dbReference type="ARBA" id="ARBA00023002"/>
    </source>
</evidence>
<dbReference type="InterPro" id="IPR053790">
    <property type="entry name" value="P5CR-like_CS"/>
</dbReference>
<dbReference type="InterPro" id="IPR029036">
    <property type="entry name" value="P5CR_dimer"/>
</dbReference>
<name>A0A1H3I928_9FIRM</name>
<comment type="subcellular location">
    <subcellularLocation>
        <location evidence="1 9">Cytoplasm</location>
    </subcellularLocation>
</comment>
<dbReference type="Gene3D" id="1.10.3730.10">
    <property type="entry name" value="ProC C-terminal domain-like"/>
    <property type="match status" value="1"/>
</dbReference>
<proteinExistence type="inferred from homology"/>
<evidence type="ECO:0000259" key="13">
    <source>
        <dbReference type="Pfam" id="PF03807"/>
    </source>
</evidence>
<keyword evidence="3 9" id="KW-0963">Cytoplasm</keyword>
<protein>
    <recommendedName>
        <fullName evidence="9 10">Pyrroline-5-carboxylate reductase</fullName>
        <shortName evidence="9">P5C reductase</shortName>
        <shortName evidence="9">P5CR</shortName>
        <ecNumber evidence="9 10">1.5.1.2</ecNumber>
    </recommendedName>
    <alternativeName>
        <fullName evidence="9">PCA reductase</fullName>
    </alternativeName>
</protein>
<dbReference type="InterPro" id="IPR000304">
    <property type="entry name" value="Pyrroline-COOH_reductase"/>
</dbReference>
<dbReference type="GO" id="GO:0004735">
    <property type="term" value="F:pyrroline-5-carboxylate reductase activity"/>
    <property type="evidence" value="ECO:0007669"/>
    <property type="project" value="UniProtKB-UniRule"/>
</dbReference>
<dbReference type="OrthoDB" id="9805754at2"/>
<comment type="pathway">
    <text evidence="9 12">Amino-acid biosynthesis; L-proline biosynthesis; L-proline from L-glutamate 5-semialdehyde: step 1/1.</text>
</comment>
<dbReference type="EMBL" id="FNPG01000011">
    <property type="protein sequence ID" value="SDY24187.1"/>
    <property type="molecule type" value="Genomic_DNA"/>
</dbReference>
<dbReference type="EC" id="1.5.1.2" evidence="9 10"/>
<dbReference type="NCBIfam" id="TIGR00112">
    <property type="entry name" value="proC"/>
    <property type="match status" value="1"/>
</dbReference>
<reference evidence="15 16" key="1">
    <citation type="submission" date="2016-10" db="EMBL/GenBank/DDBJ databases">
        <authorList>
            <person name="de Groot N.N."/>
        </authorList>
    </citation>
    <scope>NUCLEOTIDE SEQUENCE [LARGE SCALE GENOMIC DNA]</scope>
    <source>
        <strain evidence="15 16">DSM 14045</strain>
    </source>
</reference>
<evidence type="ECO:0000256" key="4">
    <source>
        <dbReference type="ARBA" id="ARBA00022605"/>
    </source>
</evidence>
<keyword evidence="5 9" id="KW-0641">Proline biosynthesis</keyword>
<evidence type="ECO:0000256" key="1">
    <source>
        <dbReference type="ARBA" id="ARBA00004496"/>
    </source>
</evidence>
<evidence type="ECO:0000256" key="9">
    <source>
        <dbReference type="HAMAP-Rule" id="MF_01925"/>
    </source>
</evidence>
<dbReference type="Proteomes" id="UP000183918">
    <property type="component" value="Unassembled WGS sequence"/>
</dbReference>
<comment type="catalytic activity">
    <reaction evidence="9 12">
        <text>L-proline + NADP(+) = (S)-1-pyrroline-5-carboxylate + NADPH + 2 H(+)</text>
        <dbReference type="Rhea" id="RHEA:14109"/>
        <dbReference type="ChEBI" id="CHEBI:15378"/>
        <dbReference type="ChEBI" id="CHEBI:17388"/>
        <dbReference type="ChEBI" id="CHEBI:57783"/>
        <dbReference type="ChEBI" id="CHEBI:58349"/>
        <dbReference type="ChEBI" id="CHEBI:60039"/>
        <dbReference type="EC" id="1.5.1.2"/>
    </reaction>
</comment>
<dbReference type="STRING" id="1122142.SAMN02910414_01098"/>
<evidence type="ECO:0000313" key="15">
    <source>
        <dbReference type="EMBL" id="SDY24187.1"/>
    </source>
</evidence>
<comment type="catalytic activity">
    <reaction evidence="9">
        <text>L-proline + NAD(+) = (S)-1-pyrroline-5-carboxylate + NADH + 2 H(+)</text>
        <dbReference type="Rhea" id="RHEA:14105"/>
        <dbReference type="ChEBI" id="CHEBI:15378"/>
        <dbReference type="ChEBI" id="CHEBI:17388"/>
        <dbReference type="ChEBI" id="CHEBI:57540"/>
        <dbReference type="ChEBI" id="CHEBI:57945"/>
        <dbReference type="ChEBI" id="CHEBI:60039"/>
        <dbReference type="EC" id="1.5.1.2"/>
    </reaction>
</comment>
<evidence type="ECO:0000256" key="11">
    <source>
        <dbReference type="PIRSR" id="PIRSR000193-1"/>
    </source>
</evidence>
<dbReference type="RefSeq" id="WP_074716879.1">
    <property type="nucleotide sequence ID" value="NZ_FNPG01000011.1"/>
</dbReference>
<dbReference type="HAMAP" id="MF_01925">
    <property type="entry name" value="P5C_reductase"/>
    <property type="match status" value="1"/>
</dbReference>
<keyword evidence="6 9" id="KW-0521">NADP</keyword>
<keyword evidence="16" id="KW-1185">Reference proteome</keyword>
<feature type="domain" description="Pyrroline-5-carboxylate reductase catalytic N-terminal" evidence="13">
    <location>
        <begin position="8"/>
        <end position="102"/>
    </location>
</feature>
<dbReference type="AlphaFoldDB" id="A0A1H3I928"/>
<feature type="domain" description="Pyrroline-5-carboxylate reductase dimerisation" evidence="14">
    <location>
        <begin position="165"/>
        <end position="269"/>
    </location>
</feature>
<dbReference type="SUPFAM" id="SSF48179">
    <property type="entry name" value="6-phosphogluconate dehydrogenase C-terminal domain-like"/>
    <property type="match status" value="1"/>
</dbReference>
<dbReference type="PANTHER" id="PTHR11645:SF0">
    <property type="entry name" value="PYRROLINE-5-CARBOXYLATE REDUCTASE 3"/>
    <property type="match status" value="1"/>
</dbReference>
<dbReference type="Gene3D" id="3.40.50.720">
    <property type="entry name" value="NAD(P)-binding Rossmann-like Domain"/>
    <property type="match status" value="1"/>
</dbReference>
<dbReference type="SUPFAM" id="SSF51735">
    <property type="entry name" value="NAD(P)-binding Rossmann-fold domains"/>
    <property type="match status" value="1"/>
</dbReference>
<accession>A0A1H3I928</accession>
<evidence type="ECO:0000256" key="8">
    <source>
        <dbReference type="ARBA" id="ARBA00058118"/>
    </source>
</evidence>
<dbReference type="FunFam" id="1.10.3730.10:FF:000001">
    <property type="entry name" value="Pyrroline-5-carboxylate reductase"/>
    <property type="match status" value="1"/>
</dbReference>
<dbReference type="GO" id="GO:0005737">
    <property type="term" value="C:cytoplasm"/>
    <property type="evidence" value="ECO:0007669"/>
    <property type="project" value="UniProtKB-SubCell"/>
</dbReference>
<dbReference type="PROSITE" id="PS00521">
    <property type="entry name" value="P5CR"/>
    <property type="match status" value="1"/>
</dbReference>
<feature type="binding site" evidence="11">
    <location>
        <begin position="11"/>
        <end position="16"/>
    </location>
    <ligand>
        <name>NADP(+)</name>
        <dbReference type="ChEBI" id="CHEBI:58349"/>
    </ligand>
</feature>
<sequence length="269" mass="29100">MELSNKNIGFIGCGNMGTAMIHGILDSKLATCDHIFATVKSQENIEKKEKELGIKVSCDNAEVASKSDILFLAVKPQFMDGVLDEIKGEITNETLVISIAAGKDIKYYEEKLGDDKKIIRAMPNTPAMVKAGMMGICINGNVTGNECEMIKELCVGFSKTEVVTENLMEVVTAVSGSSPAYVFMFIEAMADAAVAGGMPRKQAYEFAAQAVYGSAKMVLETKKHPGELKDMVCSPAGTTIQAVRVLEKEGMRSAVFEAMEKCIEISRKL</sequence>
<evidence type="ECO:0000256" key="12">
    <source>
        <dbReference type="RuleBase" id="RU003903"/>
    </source>
</evidence>
<keyword evidence="7 9" id="KW-0560">Oxidoreductase</keyword>
<feature type="binding site" evidence="11">
    <location>
        <begin position="73"/>
        <end position="76"/>
    </location>
    <ligand>
        <name>NADP(+)</name>
        <dbReference type="ChEBI" id="CHEBI:58349"/>
    </ligand>
</feature>
<dbReference type="FunFam" id="3.40.50.720:FF:000190">
    <property type="entry name" value="Pyrroline-5-carboxylate reductase"/>
    <property type="match status" value="1"/>
</dbReference>
<organism evidence="15 16">
    <name type="scientific">Lachnobacterium bovis DSM 14045</name>
    <dbReference type="NCBI Taxonomy" id="1122142"/>
    <lineage>
        <taxon>Bacteria</taxon>
        <taxon>Bacillati</taxon>
        <taxon>Bacillota</taxon>
        <taxon>Clostridia</taxon>
        <taxon>Lachnospirales</taxon>
        <taxon>Lachnospiraceae</taxon>
        <taxon>Lachnobacterium</taxon>
    </lineage>
</organism>
<evidence type="ECO:0000259" key="14">
    <source>
        <dbReference type="Pfam" id="PF14748"/>
    </source>
</evidence>
<comment type="similarity">
    <text evidence="2 9 12">Belongs to the pyrroline-5-carboxylate reductase family.</text>
</comment>
<gene>
    <name evidence="9" type="primary">proC</name>
    <name evidence="15" type="ORF">SAMN02910414_01098</name>
</gene>
<feature type="binding site" evidence="11">
    <location>
        <position position="60"/>
    </location>
    <ligand>
        <name>NADPH</name>
        <dbReference type="ChEBI" id="CHEBI:57783"/>
    </ligand>
</feature>
<dbReference type="InterPro" id="IPR028939">
    <property type="entry name" value="P5C_Rdtase_cat_N"/>
</dbReference>
<dbReference type="InterPro" id="IPR008927">
    <property type="entry name" value="6-PGluconate_DH-like_C_sf"/>
</dbReference>
<evidence type="ECO:0000256" key="6">
    <source>
        <dbReference type="ARBA" id="ARBA00022857"/>
    </source>
</evidence>
<evidence type="ECO:0000256" key="5">
    <source>
        <dbReference type="ARBA" id="ARBA00022650"/>
    </source>
</evidence>
<evidence type="ECO:0000256" key="10">
    <source>
        <dbReference type="NCBIfam" id="TIGR00112"/>
    </source>
</evidence>
<evidence type="ECO:0000256" key="2">
    <source>
        <dbReference type="ARBA" id="ARBA00005525"/>
    </source>
</evidence>